<dbReference type="AlphaFoldDB" id="A0A2A5AWS5"/>
<evidence type="ECO:0000313" key="2">
    <source>
        <dbReference type="Proteomes" id="UP000218327"/>
    </source>
</evidence>
<dbReference type="EMBL" id="NVVJ01000037">
    <property type="protein sequence ID" value="PCJ23580.1"/>
    <property type="molecule type" value="Genomic_DNA"/>
</dbReference>
<dbReference type="SUPFAM" id="SSF46785">
    <property type="entry name" value="Winged helix' DNA-binding domain"/>
    <property type="match status" value="1"/>
</dbReference>
<dbReference type="InterPro" id="IPR036388">
    <property type="entry name" value="WH-like_DNA-bd_sf"/>
</dbReference>
<gene>
    <name evidence="1" type="ORF">COA96_11575</name>
</gene>
<dbReference type="InterPro" id="IPR036390">
    <property type="entry name" value="WH_DNA-bd_sf"/>
</dbReference>
<protein>
    <submittedName>
        <fullName evidence="1">Transcriptional regulator</fullName>
    </submittedName>
</protein>
<evidence type="ECO:0000313" key="1">
    <source>
        <dbReference type="EMBL" id="PCJ23580.1"/>
    </source>
</evidence>
<dbReference type="Proteomes" id="UP000218327">
    <property type="component" value="Unassembled WGS sequence"/>
</dbReference>
<sequence>MEFSKSQQAIMQRLKSRGPQSVKILSSQLNMTTMGARQHLTDLKHKGYVLQTQQEKQTRGRPVHLWKLSSKGHGYFPDKHSQITLELIDVIRSTLGNESLENLITVRGEKIQTSYKASLETVQSDLKSQIEHLAMLRSDEGFMAEVRLLPDGWLLIENHCPICLAAEKCQQFCQSELNMFQELLSGKALVSRVDHLLDGDRRCAYKITQT</sequence>
<reference evidence="2" key="1">
    <citation type="submission" date="2017-08" db="EMBL/GenBank/DDBJ databases">
        <title>A dynamic microbial community with high functional redundancy inhabits the cold, oxic subseafloor aquifer.</title>
        <authorList>
            <person name="Tully B.J."/>
            <person name="Wheat C.G."/>
            <person name="Glazer B.T."/>
            <person name="Huber J.A."/>
        </authorList>
    </citation>
    <scope>NUCLEOTIDE SEQUENCE [LARGE SCALE GENOMIC DNA]</scope>
</reference>
<dbReference type="Gene3D" id="1.10.10.10">
    <property type="entry name" value="Winged helix-like DNA-binding domain superfamily/Winged helix DNA-binding domain"/>
    <property type="match status" value="1"/>
</dbReference>
<organism evidence="1 2">
    <name type="scientific">SAR86 cluster bacterium</name>
    <dbReference type="NCBI Taxonomy" id="2030880"/>
    <lineage>
        <taxon>Bacteria</taxon>
        <taxon>Pseudomonadati</taxon>
        <taxon>Pseudomonadota</taxon>
        <taxon>Gammaproteobacteria</taxon>
        <taxon>SAR86 cluster</taxon>
    </lineage>
</organism>
<comment type="caution">
    <text evidence="1">The sequence shown here is derived from an EMBL/GenBank/DDBJ whole genome shotgun (WGS) entry which is preliminary data.</text>
</comment>
<name>A0A2A5AWS5_9GAMM</name>
<accession>A0A2A5AWS5</accession>
<proteinExistence type="predicted"/>